<dbReference type="STRING" id="203275.BFO_0310"/>
<dbReference type="KEGG" id="tfo:BFO_0310"/>
<name>G8UJN2_TANFA</name>
<dbReference type="EMBL" id="CP003191">
    <property type="protein sequence ID" value="AEW20107.1"/>
    <property type="molecule type" value="Genomic_DNA"/>
</dbReference>
<reference evidence="2" key="1">
    <citation type="submission" date="2011-12" db="EMBL/GenBank/DDBJ databases">
        <title>Complete sequence of Tannerella forsythia ATCC 43037.</title>
        <authorList>
            <person name="Dewhirst F."/>
            <person name="Tanner A."/>
            <person name="Izard J."/>
            <person name="Brinkac L."/>
            <person name="Durkin A.S."/>
            <person name="Hostetler J."/>
            <person name="Shetty J."/>
            <person name="Torralba M."/>
            <person name="Gill S."/>
            <person name="Nelson K."/>
        </authorList>
    </citation>
    <scope>NUCLEOTIDE SEQUENCE [LARGE SCALE GENOMIC DNA]</scope>
    <source>
        <strain evidence="2">ATCC 43037 / JCM 10827 / CCUG 33226 / KCTC 5666 / FDC 338</strain>
    </source>
</reference>
<proteinExistence type="predicted"/>
<keyword evidence="2" id="KW-1185">Reference proteome</keyword>
<evidence type="ECO:0000313" key="2">
    <source>
        <dbReference type="Proteomes" id="UP000005436"/>
    </source>
</evidence>
<protein>
    <submittedName>
        <fullName evidence="1">Uncharacterized protein</fullName>
    </submittedName>
</protein>
<sequence length="53" mass="6316">MINIRKSSEGIEKNSEQNTYFICLEEKKDYLCREMCISKCIDIILGYCLIKYE</sequence>
<dbReference type="Proteomes" id="UP000005436">
    <property type="component" value="Chromosome"/>
</dbReference>
<organism evidence="1 2">
    <name type="scientific">Tannerella forsythia (strain ATCC 43037 / JCM 10827 / CCUG 21028 A / KCTC 5666 / FDC 338)</name>
    <name type="common">Bacteroides forsythus</name>
    <dbReference type="NCBI Taxonomy" id="203275"/>
    <lineage>
        <taxon>Bacteria</taxon>
        <taxon>Pseudomonadati</taxon>
        <taxon>Bacteroidota</taxon>
        <taxon>Bacteroidia</taxon>
        <taxon>Bacteroidales</taxon>
        <taxon>Tannerellaceae</taxon>
        <taxon>Tannerella</taxon>
    </lineage>
</organism>
<evidence type="ECO:0000313" key="1">
    <source>
        <dbReference type="EMBL" id="AEW20107.1"/>
    </source>
</evidence>
<dbReference type="HOGENOM" id="CLU_3067103_0_0_10"/>
<gene>
    <name evidence="1" type="ordered locus">BFO_0310</name>
</gene>
<accession>G8UJN2</accession>
<dbReference type="AlphaFoldDB" id="G8UJN2"/>